<feature type="transmembrane region" description="Helical" evidence="2">
    <location>
        <begin position="112"/>
        <end position="130"/>
    </location>
</feature>
<feature type="region of interest" description="Disordered" evidence="1">
    <location>
        <begin position="57"/>
        <end position="101"/>
    </location>
</feature>
<proteinExistence type="predicted"/>
<gene>
    <name evidence="3" type="ORF">DBRI1063_LOCUS24109</name>
</gene>
<evidence type="ECO:0000313" key="3">
    <source>
        <dbReference type="EMBL" id="CAD9355644.1"/>
    </source>
</evidence>
<sequence>MADTATEPKQQVEEKDTSAKDVDVTFSMESSHEDGAFEATLRLDIRDDFFDEELKGEHSSVGVGSEFKENPSTNGSLFSDDERLEESDERLEGSDISKDKDKKQKIKQFKTVLLVLLALVLIIVAGVYLLRAEGPPSFASSNTTDLGTLIDIFNTNTTEGMP</sequence>
<feature type="compositionally biased region" description="Basic and acidic residues" evidence="1">
    <location>
        <begin position="10"/>
        <end position="23"/>
    </location>
</feature>
<keyword evidence="2" id="KW-0812">Transmembrane</keyword>
<dbReference type="AlphaFoldDB" id="A0A6U3V190"/>
<evidence type="ECO:0000256" key="1">
    <source>
        <dbReference type="SAM" id="MobiDB-lite"/>
    </source>
</evidence>
<protein>
    <submittedName>
        <fullName evidence="3">Uncharacterized protein</fullName>
    </submittedName>
</protein>
<accession>A0A6U3V190</accession>
<reference evidence="3" key="1">
    <citation type="submission" date="2021-01" db="EMBL/GenBank/DDBJ databases">
        <authorList>
            <person name="Corre E."/>
            <person name="Pelletier E."/>
            <person name="Niang G."/>
            <person name="Scheremetjew M."/>
            <person name="Finn R."/>
            <person name="Kale V."/>
            <person name="Holt S."/>
            <person name="Cochrane G."/>
            <person name="Meng A."/>
            <person name="Brown T."/>
            <person name="Cohen L."/>
        </authorList>
    </citation>
    <scope>NUCLEOTIDE SEQUENCE</scope>
    <source>
        <strain evidence="3">Pop2</strain>
    </source>
</reference>
<keyword evidence="2" id="KW-0472">Membrane</keyword>
<dbReference type="EMBL" id="HBGN01037638">
    <property type="protein sequence ID" value="CAD9355644.1"/>
    <property type="molecule type" value="Transcribed_RNA"/>
</dbReference>
<feature type="compositionally biased region" description="Basic and acidic residues" evidence="1">
    <location>
        <begin position="90"/>
        <end position="101"/>
    </location>
</feature>
<keyword evidence="2" id="KW-1133">Transmembrane helix</keyword>
<feature type="region of interest" description="Disordered" evidence="1">
    <location>
        <begin position="1"/>
        <end position="24"/>
    </location>
</feature>
<name>A0A6U3V190_9STRA</name>
<organism evidence="3">
    <name type="scientific">Ditylum brightwellii</name>
    <dbReference type="NCBI Taxonomy" id="49249"/>
    <lineage>
        <taxon>Eukaryota</taxon>
        <taxon>Sar</taxon>
        <taxon>Stramenopiles</taxon>
        <taxon>Ochrophyta</taxon>
        <taxon>Bacillariophyta</taxon>
        <taxon>Mediophyceae</taxon>
        <taxon>Lithodesmiophycidae</taxon>
        <taxon>Lithodesmiales</taxon>
        <taxon>Lithodesmiaceae</taxon>
        <taxon>Ditylum</taxon>
    </lineage>
</organism>
<evidence type="ECO:0000256" key="2">
    <source>
        <dbReference type="SAM" id="Phobius"/>
    </source>
</evidence>